<proteinExistence type="predicted"/>
<name>A0ABN7XAB2_GIGMA</name>
<gene>
    <name evidence="1" type="ORF">GMARGA_LOCUS40888</name>
</gene>
<dbReference type="Proteomes" id="UP000789901">
    <property type="component" value="Unassembled WGS sequence"/>
</dbReference>
<feature type="non-terminal residue" evidence="1">
    <location>
        <position position="40"/>
    </location>
</feature>
<reference evidence="1 2" key="1">
    <citation type="submission" date="2021-06" db="EMBL/GenBank/DDBJ databases">
        <authorList>
            <person name="Kallberg Y."/>
            <person name="Tangrot J."/>
            <person name="Rosling A."/>
        </authorList>
    </citation>
    <scope>NUCLEOTIDE SEQUENCE [LARGE SCALE GENOMIC DNA]</scope>
    <source>
        <strain evidence="1 2">120-4 pot B 10/14</strain>
    </source>
</reference>
<evidence type="ECO:0000313" key="1">
    <source>
        <dbReference type="EMBL" id="CAG8851735.1"/>
    </source>
</evidence>
<organism evidence="1 2">
    <name type="scientific">Gigaspora margarita</name>
    <dbReference type="NCBI Taxonomy" id="4874"/>
    <lineage>
        <taxon>Eukaryota</taxon>
        <taxon>Fungi</taxon>
        <taxon>Fungi incertae sedis</taxon>
        <taxon>Mucoromycota</taxon>
        <taxon>Glomeromycotina</taxon>
        <taxon>Glomeromycetes</taxon>
        <taxon>Diversisporales</taxon>
        <taxon>Gigasporaceae</taxon>
        <taxon>Gigaspora</taxon>
    </lineage>
</organism>
<comment type="caution">
    <text evidence="1">The sequence shown here is derived from an EMBL/GenBank/DDBJ whole genome shotgun (WGS) entry which is preliminary data.</text>
</comment>
<protein>
    <submittedName>
        <fullName evidence="1">15410_t:CDS:1</fullName>
    </submittedName>
</protein>
<evidence type="ECO:0000313" key="2">
    <source>
        <dbReference type="Proteomes" id="UP000789901"/>
    </source>
</evidence>
<accession>A0ABN7XAB2</accession>
<sequence>SSCLYKILTQDALRLDKPFYKKSWNGFHHDKEDADEAINI</sequence>
<feature type="non-terminal residue" evidence="1">
    <location>
        <position position="1"/>
    </location>
</feature>
<dbReference type="EMBL" id="CAJVQB010107612">
    <property type="protein sequence ID" value="CAG8851735.1"/>
    <property type="molecule type" value="Genomic_DNA"/>
</dbReference>
<keyword evidence="2" id="KW-1185">Reference proteome</keyword>